<reference evidence="1 2" key="1">
    <citation type="journal article" date="2015" name="Nat. Commun.">
        <title>Lucilia cuprina genome unlocks parasitic fly biology to underpin future interventions.</title>
        <authorList>
            <person name="Anstead C.A."/>
            <person name="Korhonen P.K."/>
            <person name="Young N.D."/>
            <person name="Hall R.S."/>
            <person name="Jex A.R."/>
            <person name="Murali S.C."/>
            <person name="Hughes D.S."/>
            <person name="Lee S.F."/>
            <person name="Perry T."/>
            <person name="Stroehlein A.J."/>
            <person name="Ansell B.R."/>
            <person name="Breugelmans B."/>
            <person name="Hofmann A."/>
            <person name="Qu J."/>
            <person name="Dugan S."/>
            <person name="Lee S.L."/>
            <person name="Chao H."/>
            <person name="Dinh H."/>
            <person name="Han Y."/>
            <person name="Doddapaneni H.V."/>
            <person name="Worley K.C."/>
            <person name="Muzny D.M."/>
            <person name="Ioannidis P."/>
            <person name="Waterhouse R.M."/>
            <person name="Zdobnov E.M."/>
            <person name="James P.J."/>
            <person name="Bagnall N.H."/>
            <person name="Kotze A.C."/>
            <person name="Gibbs R.A."/>
            <person name="Richards S."/>
            <person name="Batterham P."/>
            <person name="Gasser R.B."/>
        </authorList>
    </citation>
    <scope>NUCLEOTIDE SEQUENCE [LARGE SCALE GENOMIC DNA]</scope>
    <source>
        <strain evidence="1 2">LS</strain>
        <tissue evidence="1">Full body</tissue>
    </source>
</reference>
<keyword evidence="2" id="KW-1185">Reference proteome</keyword>
<accession>A0A0L0CMI6</accession>
<dbReference type="Proteomes" id="UP000037069">
    <property type="component" value="Unassembled WGS sequence"/>
</dbReference>
<protein>
    <submittedName>
        <fullName evidence="1">Uncharacterized protein</fullName>
    </submittedName>
</protein>
<sequence>MAFNSSALRAPSSDDTCRLSCRSLLLPTNIIMISLPRSRRTSSIHLVVRSKDFVFVTSYTITATFESLM</sequence>
<name>A0A0L0CMI6_LUCCU</name>
<proteinExistence type="predicted"/>
<dbReference type="AlphaFoldDB" id="A0A0L0CMI6"/>
<comment type="caution">
    <text evidence="1">The sequence shown here is derived from an EMBL/GenBank/DDBJ whole genome shotgun (WGS) entry which is preliminary data.</text>
</comment>
<gene>
    <name evidence="1" type="ORF">FF38_05849</name>
</gene>
<evidence type="ECO:0000313" key="1">
    <source>
        <dbReference type="EMBL" id="KNC33486.1"/>
    </source>
</evidence>
<evidence type="ECO:0000313" key="2">
    <source>
        <dbReference type="Proteomes" id="UP000037069"/>
    </source>
</evidence>
<dbReference type="EMBL" id="JRES01000186">
    <property type="protein sequence ID" value="KNC33486.1"/>
    <property type="molecule type" value="Genomic_DNA"/>
</dbReference>
<organism evidence="1 2">
    <name type="scientific">Lucilia cuprina</name>
    <name type="common">Green bottle fly</name>
    <name type="synonym">Australian sheep blowfly</name>
    <dbReference type="NCBI Taxonomy" id="7375"/>
    <lineage>
        <taxon>Eukaryota</taxon>
        <taxon>Metazoa</taxon>
        <taxon>Ecdysozoa</taxon>
        <taxon>Arthropoda</taxon>
        <taxon>Hexapoda</taxon>
        <taxon>Insecta</taxon>
        <taxon>Pterygota</taxon>
        <taxon>Neoptera</taxon>
        <taxon>Endopterygota</taxon>
        <taxon>Diptera</taxon>
        <taxon>Brachycera</taxon>
        <taxon>Muscomorpha</taxon>
        <taxon>Oestroidea</taxon>
        <taxon>Calliphoridae</taxon>
        <taxon>Luciliinae</taxon>
        <taxon>Lucilia</taxon>
    </lineage>
</organism>